<dbReference type="PROSITE" id="PS51722">
    <property type="entry name" value="G_TR_2"/>
    <property type="match status" value="1"/>
</dbReference>
<evidence type="ECO:0000259" key="4">
    <source>
        <dbReference type="PROSITE" id="PS51722"/>
    </source>
</evidence>
<dbReference type="PANTHER" id="PTHR43721:SF9">
    <property type="entry name" value="GTP-BINDING PROTEIN 1"/>
    <property type="match status" value="1"/>
</dbReference>
<dbReference type="SUPFAM" id="SSF50447">
    <property type="entry name" value="Translation proteins"/>
    <property type="match status" value="1"/>
</dbReference>
<dbReference type="CDD" id="cd03708">
    <property type="entry name" value="GTPBP_III"/>
    <property type="match status" value="1"/>
</dbReference>
<dbReference type="FunFam" id="3.40.50.300:FF:000091">
    <property type="entry name" value="Probable GTP-binding protein 1"/>
    <property type="match status" value="1"/>
</dbReference>
<dbReference type="CDD" id="cd04165">
    <property type="entry name" value="GTPBP1_like"/>
    <property type="match status" value="1"/>
</dbReference>
<gene>
    <name evidence="5" type="ORF">LAMO00422_LOCUS21185</name>
</gene>
<keyword evidence="3" id="KW-0342">GTP-binding</keyword>
<name>A0A7S0H8I4_9EUKA</name>
<dbReference type="InterPro" id="IPR035531">
    <property type="entry name" value="GTPBP1-like"/>
</dbReference>
<keyword evidence="2" id="KW-0547">Nucleotide-binding</keyword>
<dbReference type="InterPro" id="IPR000795">
    <property type="entry name" value="T_Tr_GTP-bd_dom"/>
</dbReference>
<dbReference type="Gene3D" id="2.40.30.10">
    <property type="entry name" value="Translation factors"/>
    <property type="match status" value="2"/>
</dbReference>
<dbReference type="InterPro" id="IPR009001">
    <property type="entry name" value="Transl_elong_EF1A/Init_IF2_C"/>
</dbReference>
<dbReference type="SUPFAM" id="SSF50465">
    <property type="entry name" value="EF-Tu/eEF-1alpha/eIF2-gamma C-terminal domain"/>
    <property type="match status" value="1"/>
</dbReference>
<feature type="domain" description="Tr-type G" evidence="4">
    <location>
        <begin position="19"/>
        <end position="253"/>
    </location>
</feature>
<dbReference type="SUPFAM" id="SSF52540">
    <property type="entry name" value="P-loop containing nucleoside triphosphate hydrolases"/>
    <property type="match status" value="1"/>
</dbReference>
<accession>A0A7S0H8I4</accession>
<sequence>MEDKKGSELLPERKNDGRIHDLRVAVVGNVDSGKSTLIGVLTGGELDDGRGKARSKIFAHRHEAATGRTSCISQHIVGVRADGKFVHSNKSANTTTAAKNKAWREVVEKSDSVITLVDLAGHERYLKTTIGGLTGCYPDYAMLIIGANMGITKMTKEHLGVVLALNIPVCCVITKIDICPANVLSRTKRHLFRILRSRGAKKQPFLVKNEVDAHTCLKNQSTKITPVFMLSTVTGKGMENLETYLSGLRPRQAWDDEAKSVEFNVEETFNVTGVGVVVSGTAVHGRLVQNSTMLLGPFSDGTFKPVLARTIQRKRVPVPVCNAGESCAVAIKSVKRRETLKRNQIRRGMVLVDPSTVPTSTVSFEADVLVLQHPTTIKENYQAVIHCGIIRQTAKMVRIRHKDDSGECLRAGDKASVLFRFMVRPEFVKKGTTIIFREGTTKGVGKVTNVFNDSFKSIAQLTDDEMKKKKELEKKEQDRRIRVPKVERVL</sequence>
<evidence type="ECO:0000256" key="3">
    <source>
        <dbReference type="ARBA" id="ARBA00023134"/>
    </source>
</evidence>
<organism evidence="5">
    <name type="scientific">Amorphochlora amoebiformis</name>
    <dbReference type="NCBI Taxonomy" id="1561963"/>
    <lineage>
        <taxon>Eukaryota</taxon>
        <taxon>Sar</taxon>
        <taxon>Rhizaria</taxon>
        <taxon>Cercozoa</taxon>
        <taxon>Chlorarachniophyceae</taxon>
        <taxon>Amorphochlora</taxon>
    </lineage>
</organism>
<dbReference type="InterPro" id="IPR050055">
    <property type="entry name" value="EF-Tu_GTPase"/>
</dbReference>
<dbReference type="InterPro" id="IPR027417">
    <property type="entry name" value="P-loop_NTPase"/>
</dbReference>
<protein>
    <recommendedName>
        <fullName evidence="4">Tr-type G domain-containing protein</fullName>
    </recommendedName>
</protein>
<dbReference type="EMBL" id="HBEM01031091">
    <property type="protein sequence ID" value="CAD8462225.1"/>
    <property type="molecule type" value="Transcribed_RNA"/>
</dbReference>
<dbReference type="GO" id="GO:0003924">
    <property type="term" value="F:GTPase activity"/>
    <property type="evidence" value="ECO:0007669"/>
    <property type="project" value="InterPro"/>
</dbReference>
<comment type="similarity">
    <text evidence="1">Belongs to the TRAFAC class translation factor GTPase superfamily. Classic translation factor GTPase family. EF-Tu/EF-1A subfamily.</text>
</comment>
<dbReference type="Pfam" id="PF00009">
    <property type="entry name" value="GTP_EFTU"/>
    <property type="match status" value="1"/>
</dbReference>
<dbReference type="InterPro" id="IPR009000">
    <property type="entry name" value="Transl_B-barrel_sf"/>
</dbReference>
<dbReference type="Gene3D" id="3.40.50.300">
    <property type="entry name" value="P-loop containing nucleotide triphosphate hydrolases"/>
    <property type="match status" value="1"/>
</dbReference>
<dbReference type="GO" id="GO:0003746">
    <property type="term" value="F:translation elongation factor activity"/>
    <property type="evidence" value="ECO:0007669"/>
    <property type="project" value="TreeGrafter"/>
</dbReference>
<evidence type="ECO:0000256" key="1">
    <source>
        <dbReference type="ARBA" id="ARBA00007249"/>
    </source>
</evidence>
<reference evidence="5" key="1">
    <citation type="submission" date="2021-01" db="EMBL/GenBank/DDBJ databases">
        <authorList>
            <person name="Corre E."/>
            <person name="Pelletier E."/>
            <person name="Niang G."/>
            <person name="Scheremetjew M."/>
            <person name="Finn R."/>
            <person name="Kale V."/>
            <person name="Holt S."/>
            <person name="Cochrane G."/>
            <person name="Meng A."/>
            <person name="Brown T."/>
            <person name="Cohen L."/>
        </authorList>
    </citation>
    <scope>NUCLEOTIDE SEQUENCE</scope>
    <source>
        <strain evidence="5">CCMP2058</strain>
    </source>
</reference>
<evidence type="ECO:0000313" key="5">
    <source>
        <dbReference type="EMBL" id="CAD8462225.1"/>
    </source>
</evidence>
<proteinExistence type="inferred from homology"/>
<dbReference type="AlphaFoldDB" id="A0A7S0H8I4"/>
<dbReference type="PANTHER" id="PTHR43721">
    <property type="entry name" value="ELONGATION FACTOR TU-RELATED"/>
    <property type="match status" value="1"/>
</dbReference>
<dbReference type="GO" id="GO:0005525">
    <property type="term" value="F:GTP binding"/>
    <property type="evidence" value="ECO:0007669"/>
    <property type="project" value="UniProtKB-KW"/>
</dbReference>
<evidence type="ECO:0000256" key="2">
    <source>
        <dbReference type="ARBA" id="ARBA00022741"/>
    </source>
</evidence>